<keyword evidence="8" id="KW-0547">Nucleotide-binding</keyword>
<dbReference type="CDD" id="cd00082">
    <property type="entry name" value="HisKA"/>
    <property type="match status" value="1"/>
</dbReference>
<dbReference type="FunFam" id="1.10.287.130:FF:000001">
    <property type="entry name" value="Two-component sensor histidine kinase"/>
    <property type="match status" value="1"/>
</dbReference>
<keyword evidence="13 14" id="KW-0472">Membrane</keyword>
<accession>A0A9W5Y169</accession>
<organism evidence="17 18">
    <name type="scientific">Clostridium folliculivorans</name>
    <dbReference type="NCBI Taxonomy" id="2886038"/>
    <lineage>
        <taxon>Bacteria</taxon>
        <taxon>Bacillati</taxon>
        <taxon>Bacillota</taxon>
        <taxon>Clostridia</taxon>
        <taxon>Eubacteriales</taxon>
        <taxon>Clostridiaceae</taxon>
        <taxon>Clostridium</taxon>
    </lineage>
</organism>
<dbReference type="Pfam" id="PF00512">
    <property type="entry name" value="HisKA"/>
    <property type="match status" value="1"/>
</dbReference>
<dbReference type="PANTHER" id="PTHR45528">
    <property type="entry name" value="SENSOR HISTIDINE KINASE CPXA"/>
    <property type="match status" value="1"/>
</dbReference>
<evidence type="ECO:0000256" key="14">
    <source>
        <dbReference type="SAM" id="Phobius"/>
    </source>
</evidence>
<keyword evidence="12" id="KW-0902">Two-component regulatory system</keyword>
<dbReference type="Gene3D" id="6.10.340.10">
    <property type="match status" value="1"/>
</dbReference>
<dbReference type="RefSeq" id="WP_261851612.1">
    <property type="nucleotide sequence ID" value="NZ_BQXY01000002.1"/>
</dbReference>
<dbReference type="Gene3D" id="1.10.287.130">
    <property type="match status" value="1"/>
</dbReference>
<evidence type="ECO:0000256" key="11">
    <source>
        <dbReference type="ARBA" id="ARBA00022989"/>
    </source>
</evidence>
<comment type="subcellular location">
    <subcellularLocation>
        <location evidence="2">Cell membrane</location>
        <topology evidence="2">Multi-pass membrane protein</topology>
    </subcellularLocation>
</comment>
<dbReference type="InterPro" id="IPR036097">
    <property type="entry name" value="HisK_dim/P_sf"/>
</dbReference>
<dbReference type="AlphaFoldDB" id="A0A9W5Y169"/>
<comment type="caution">
    <text evidence="17">The sequence shown here is derived from an EMBL/GenBank/DDBJ whole genome shotgun (WGS) entry which is preliminary data.</text>
</comment>
<reference evidence="17" key="1">
    <citation type="journal article" date="2023" name="Int. J. Syst. Evol. Microbiol.">
        <title>&lt;i&gt;Clostridium folliculivorans&lt;/i&gt; sp. nov., isolated from soil samples of an organic paddy in Japan.</title>
        <authorList>
            <person name="Tazawa J."/>
            <person name="Kobayashi H."/>
            <person name="Tanizawa Y."/>
            <person name="Uchino A."/>
            <person name="Tanaka F."/>
            <person name="Urashima Y."/>
            <person name="Miura S."/>
            <person name="Sakamoto M."/>
            <person name="Ohkuma M."/>
            <person name="Tohno M."/>
        </authorList>
    </citation>
    <scope>NUCLEOTIDE SEQUENCE</scope>
    <source>
        <strain evidence="17">D1-1</strain>
    </source>
</reference>
<keyword evidence="9" id="KW-0418">Kinase</keyword>
<keyword evidence="10" id="KW-0067">ATP-binding</keyword>
<dbReference type="InterPro" id="IPR036890">
    <property type="entry name" value="HATPase_C_sf"/>
</dbReference>
<feature type="transmembrane region" description="Helical" evidence="14">
    <location>
        <begin position="112"/>
        <end position="137"/>
    </location>
</feature>
<evidence type="ECO:0000256" key="7">
    <source>
        <dbReference type="ARBA" id="ARBA00022692"/>
    </source>
</evidence>
<comment type="catalytic activity">
    <reaction evidence="1">
        <text>ATP + protein L-histidine = ADP + protein N-phospho-L-histidine.</text>
        <dbReference type="EC" id="2.7.13.3"/>
    </reaction>
</comment>
<dbReference type="CDD" id="cd00075">
    <property type="entry name" value="HATPase"/>
    <property type="match status" value="1"/>
</dbReference>
<dbReference type="Pfam" id="PF02518">
    <property type="entry name" value="HATPase_c"/>
    <property type="match status" value="1"/>
</dbReference>
<evidence type="ECO:0000256" key="13">
    <source>
        <dbReference type="ARBA" id="ARBA00023136"/>
    </source>
</evidence>
<keyword evidence="6" id="KW-0808">Transferase</keyword>
<dbReference type="EC" id="2.7.13.3" evidence="3"/>
<evidence type="ECO:0000256" key="5">
    <source>
        <dbReference type="ARBA" id="ARBA00022553"/>
    </source>
</evidence>
<dbReference type="InterPro" id="IPR003594">
    <property type="entry name" value="HATPase_dom"/>
</dbReference>
<evidence type="ECO:0000256" key="12">
    <source>
        <dbReference type="ARBA" id="ARBA00023012"/>
    </source>
</evidence>
<keyword evidence="4" id="KW-1003">Cell membrane</keyword>
<proteinExistence type="predicted"/>
<evidence type="ECO:0000259" key="15">
    <source>
        <dbReference type="PROSITE" id="PS50109"/>
    </source>
</evidence>
<dbReference type="FunFam" id="3.30.565.10:FF:000006">
    <property type="entry name" value="Sensor histidine kinase WalK"/>
    <property type="match status" value="1"/>
</dbReference>
<sequence length="415" mass="46843">MVKDSEAVISSNADIISSYIENMKIIDSKNVSSINLSAGIYYIVYDENKNIIYSNTGNLILNTERRQNKKLRNKDSFEKLNGTLSTSRVVDVKGKIYYIFVTKDFEDIGDKIGYIAEILFTISILGIIVSLISGNFLSKKLLRPIKDITKTAKEITSKSLSKRIVTNGAKDEISDLADTFNLMIERLEVDFDNQKRFVSDASHELRTPLAVIHGHVNMLYRWGKNDTEQLNKSLITLKSETENMNKLIENLLYLAKGDNDVLSIKKEEFQIASLFKEIVEETQLSYSNVEITYYSNPQVKVYADFSKLKQVMRILIDNSIKFSKDSAQIMINSEERGKEVIITLTDNGIGIPKESLSKIFDRFYRVDESRTKTTGGTGLGLSIAKQIILYHGGTISAESKLGEGTKINIFLSQLI</sequence>
<evidence type="ECO:0000256" key="1">
    <source>
        <dbReference type="ARBA" id="ARBA00000085"/>
    </source>
</evidence>
<evidence type="ECO:0000256" key="6">
    <source>
        <dbReference type="ARBA" id="ARBA00022679"/>
    </source>
</evidence>
<dbReference type="InterPro" id="IPR004358">
    <property type="entry name" value="Sig_transdc_His_kin-like_C"/>
</dbReference>
<dbReference type="InterPro" id="IPR050398">
    <property type="entry name" value="HssS/ArlS-like"/>
</dbReference>
<evidence type="ECO:0000256" key="9">
    <source>
        <dbReference type="ARBA" id="ARBA00022777"/>
    </source>
</evidence>
<keyword evidence="5" id="KW-0597">Phosphoprotein</keyword>
<dbReference type="SMART" id="SM00304">
    <property type="entry name" value="HAMP"/>
    <property type="match status" value="1"/>
</dbReference>
<evidence type="ECO:0000259" key="16">
    <source>
        <dbReference type="PROSITE" id="PS50885"/>
    </source>
</evidence>
<evidence type="ECO:0000313" key="18">
    <source>
        <dbReference type="Proteomes" id="UP001057868"/>
    </source>
</evidence>
<dbReference type="SUPFAM" id="SSF55874">
    <property type="entry name" value="ATPase domain of HSP90 chaperone/DNA topoisomerase II/histidine kinase"/>
    <property type="match status" value="1"/>
</dbReference>
<dbReference type="GO" id="GO:0005886">
    <property type="term" value="C:plasma membrane"/>
    <property type="evidence" value="ECO:0007669"/>
    <property type="project" value="UniProtKB-SubCell"/>
</dbReference>
<gene>
    <name evidence="17" type="ORF">CFOLD11_14180</name>
</gene>
<dbReference type="PANTHER" id="PTHR45528:SF1">
    <property type="entry name" value="SENSOR HISTIDINE KINASE CPXA"/>
    <property type="match status" value="1"/>
</dbReference>
<evidence type="ECO:0000256" key="3">
    <source>
        <dbReference type="ARBA" id="ARBA00012438"/>
    </source>
</evidence>
<dbReference type="InterPro" id="IPR005467">
    <property type="entry name" value="His_kinase_dom"/>
</dbReference>
<dbReference type="EMBL" id="BQXY01000002">
    <property type="protein sequence ID" value="GKU24592.1"/>
    <property type="molecule type" value="Genomic_DNA"/>
</dbReference>
<dbReference type="SMART" id="SM00388">
    <property type="entry name" value="HisKA"/>
    <property type="match status" value="1"/>
</dbReference>
<keyword evidence="11 14" id="KW-1133">Transmembrane helix</keyword>
<evidence type="ECO:0000256" key="10">
    <source>
        <dbReference type="ARBA" id="ARBA00022840"/>
    </source>
</evidence>
<evidence type="ECO:0000256" key="2">
    <source>
        <dbReference type="ARBA" id="ARBA00004651"/>
    </source>
</evidence>
<dbReference type="SUPFAM" id="SSF47384">
    <property type="entry name" value="Homodimeric domain of signal transducing histidine kinase"/>
    <property type="match status" value="1"/>
</dbReference>
<dbReference type="SMART" id="SM00387">
    <property type="entry name" value="HATPase_c"/>
    <property type="match status" value="1"/>
</dbReference>
<dbReference type="InterPro" id="IPR003661">
    <property type="entry name" value="HisK_dim/P_dom"/>
</dbReference>
<dbReference type="PRINTS" id="PR00344">
    <property type="entry name" value="BCTRLSENSOR"/>
</dbReference>
<feature type="domain" description="HAMP" evidence="16">
    <location>
        <begin position="139"/>
        <end position="192"/>
    </location>
</feature>
<protein>
    <recommendedName>
        <fullName evidence="3">histidine kinase</fullName>
        <ecNumber evidence="3">2.7.13.3</ecNumber>
    </recommendedName>
</protein>
<feature type="domain" description="Histidine kinase" evidence="15">
    <location>
        <begin position="200"/>
        <end position="415"/>
    </location>
</feature>
<evidence type="ECO:0000313" key="17">
    <source>
        <dbReference type="EMBL" id="GKU24592.1"/>
    </source>
</evidence>
<dbReference type="Gene3D" id="3.30.565.10">
    <property type="entry name" value="Histidine kinase-like ATPase, C-terminal domain"/>
    <property type="match status" value="1"/>
</dbReference>
<dbReference type="PROSITE" id="PS50885">
    <property type="entry name" value="HAMP"/>
    <property type="match status" value="1"/>
</dbReference>
<evidence type="ECO:0000256" key="8">
    <source>
        <dbReference type="ARBA" id="ARBA00022741"/>
    </source>
</evidence>
<keyword evidence="7 14" id="KW-0812">Transmembrane</keyword>
<dbReference type="CDD" id="cd06225">
    <property type="entry name" value="HAMP"/>
    <property type="match status" value="1"/>
</dbReference>
<dbReference type="GO" id="GO:0000155">
    <property type="term" value="F:phosphorelay sensor kinase activity"/>
    <property type="evidence" value="ECO:0007669"/>
    <property type="project" value="InterPro"/>
</dbReference>
<dbReference type="SUPFAM" id="SSF158472">
    <property type="entry name" value="HAMP domain-like"/>
    <property type="match status" value="1"/>
</dbReference>
<dbReference type="GO" id="GO:0005524">
    <property type="term" value="F:ATP binding"/>
    <property type="evidence" value="ECO:0007669"/>
    <property type="project" value="UniProtKB-KW"/>
</dbReference>
<dbReference type="PROSITE" id="PS50109">
    <property type="entry name" value="HIS_KIN"/>
    <property type="match status" value="1"/>
</dbReference>
<dbReference type="Pfam" id="PF00672">
    <property type="entry name" value="HAMP"/>
    <property type="match status" value="1"/>
</dbReference>
<dbReference type="InterPro" id="IPR003660">
    <property type="entry name" value="HAMP_dom"/>
</dbReference>
<dbReference type="Proteomes" id="UP001057868">
    <property type="component" value="Unassembled WGS sequence"/>
</dbReference>
<keyword evidence="18" id="KW-1185">Reference proteome</keyword>
<name>A0A9W5Y169_9CLOT</name>
<evidence type="ECO:0000256" key="4">
    <source>
        <dbReference type="ARBA" id="ARBA00022475"/>
    </source>
</evidence>